<dbReference type="PANTHER" id="PTHR43721">
    <property type="entry name" value="ELONGATION FACTOR TU-RELATED"/>
    <property type="match status" value="1"/>
</dbReference>
<dbReference type="Proteomes" id="UP000192674">
    <property type="component" value="Unassembled WGS sequence"/>
</dbReference>
<dbReference type="InterPro" id="IPR050055">
    <property type="entry name" value="EF-Tu_GTPase"/>
</dbReference>
<dbReference type="Pfam" id="PF25461">
    <property type="entry name" value="Beta-barrel_SelB"/>
    <property type="match status" value="1"/>
</dbReference>
<dbReference type="Pfam" id="PF00009">
    <property type="entry name" value="GTP_EFTU"/>
    <property type="match status" value="1"/>
</dbReference>
<dbReference type="GO" id="GO:0003723">
    <property type="term" value="F:RNA binding"/>
    <property type="evidence" value="ECO:0007669"/>
    <property type="project" value="InterPro"/>
</dbReference>
<dbReference type="AlphaFoldDB" id="A0A1W2FIP1"/>
<keyword evidence="7" id="KW-1185">Reference proteome</keyword>
<dbReference type="SUPFAM" id="SSF50447">
    <property type="entry name" value="Translation proteins"/>
    <property type="match status" value="1"/>
</dbReference>
<keyword evidence="4" id="KW-0547">Nucleotide-binding</keyword>
<keyword evidence="3" id="KW-0648">Protein biosynthesis</keyword>
<dbReference type="RefSeq" id="WP_084430861.1">
    <property type="nucleotide sequence ID" value="NZ_FWXV01000007.1"/>
</dbReference>
<keyword evidence="4" id="KW-0342">GTP-binding</keyword>
<dbReference type="GO" id="GO:0005737">
    <property type="term" value="C:cytoplasm"/>
    <property type="evidence" value="ECO:0007669"/>
    <property type="project" value="UniProtKB-SubCell"/>
</dbReference>
<organism evidence="6 7">
    <name type="scientific">Kibdelosporangium aridum</name>
    <dbReference type="NCBI Taxonomy" id="2030"/>
    <lineage>
        <taxon>Bacteria</taxon>
        <taxon>Bacillati</taxon>
        <taxon>Actinomycetota</taxon>
        <taxon>Actinomycetes</taxon>
        <taxon>Pseudonocardiales</taxon>
        <taxon>Pseudonocardiaceae</taxon>
        <taxon>Kibdelosporangium</taxon>
    </lineage>
</organism>
<keyword evidence="2" id="KW-0963">Cytoplasm</keyword>
<name>A0A1W2FIP1_KIBAR</name>
<dbReference type="EMBL" id="FWXV01000007">
    <property type="protein sequence ID" value="SMD21566.1"/>
    <property type="molecule type" value="Genomic_DNA"/>
</dbReference>
<dbReference type="GO" id="GO:0001514">
    <property type="term" value="P:selenocysteine incorporation"/>
    <property type="evidence" value="ECO:0007669"/>
    <property type="project" value="InterPro"/>
</dbReference>
<gene>
    <name evidence="6" type="ORF">SAMN05661093_06890</name>
</gene>
<evidence type="ECO:0000256" key="3">
    <source>
        <dbReference type="ARBA" id="ARBA00022917"/>
    </source>
</evidence>
<dbReference type="Gene3D" id="1.10.10.10">
    <property type="entry name" value="Winged helix-like DNA-binding domain superfamily/Winged helix DNA-binding domain"/>
    <property type="match status" value="1"/>
</dbReference>
<dbReference type="OrthoDB" id="9803139at2"/>
<accession>A0A1W2FIP1</accession>
<dbReference type="PANTHER" id="PTHR43721:SF22">
    <property type="entry name" value="ELONGATION FACTOR TU, MITOCHONDRIAL"/>
    <property type="match status" value="1"/>
</dbReference>
<dbReference type="GO" id="GO:0005525">
    <property type="term" value="F:GTP binding"/>
    <property type="evidence" value="ECO:0007669"/>
    <property type="project" value="UniProtKB-KW"/>
</dbReference>
<dbReference type="InterPro" id="IPR057335">
    <property type="entry name" value="Beta-barrel_SelB"/>
</dbReference>
<dbReference type="SUPFAM" id="SSF52540">
    <property type="entry name" value="P-loop containing nucleoside triphosphate hydrolases"/>
    <property type="match status" value="1"/>
</dbReference>
<evidence type="ECO:0000313" key="7">
    <source>
        <dbReference type="Proteomes" id="UP000192674"/>
    </source>
</evidence>
<dbReference type="Gene3D" id="2.40.30.10">
    <property type="entry name" value="Translation factors"/>
    <property type="match status" value="1"/>
</dbReference>
<dbReference type="InterPro" id="IPR004535">
    <property type="entry name" value="Transl_elong_SelB"/>
</dbReference>
<evidence type="ECO:0000256" key="1">
    <source>
        <dbReference type="ARBA" id="ARBA00004496"/>
    </source>
</evidence>
<dbReference type="Gene3D" id="3.40.50.300">
    <property type="entry name" value="P-loop containing nucleotide triphosphate hydrolases"/>
    <property type="match status" value="1"/>
</dbReference>
<keyword evidence="6" id="KW-0251">Elongation factor</keyword>
<comment type="subcellular location">
    <subcellularLocation>
        <location evidence="1">Cytoplasm</location>
    </subcellularLocation>
</comment>
<dbReference type="Pfam" id="PF09107">
    <property type="entry name" value="WHD_3rd_SelB"/>
    <property type="match status" value="1"/>
</dbReference>
<evidence type="ECO:0000259" key="5">
    <source>
        <dbReference type="PROSITE" id="PS51722"/>
    </source>
</evidence>
<dbReference type="PROSITE" id="PS51722">
    <property type="entry name" value="G_TR_2"/>
    <property type="match status" value="1"/>
</dbReference>
<dbReference type="GO" id="GO:0003746">
    <property type="term" value="F:translation elongation factor activity"/>
    <property type="evidence" value="ECO:0007669"/>
    <property type="project" value="UniProtKB-KW"/>
</dbReference>
<dbReference type="InterPro" id="IPR036388">
    <property type="entry name" value="WH-like_DNA-bd_sf"/>
</dbReference>
<dbReference type="InterPro" id="IPR015191">
    <property type="entry name" value="SelB_WHD4"/>
</dbReference>
<evidence type="ECO:0000313" key="6">
    <source>
        <dbReference type="EMBL" id="SMD21566.1"/>
    </source>
</evidence>
<dbReference type="GO" id="GO:0003924">
    <property type="term" value="F:GTPase activity"/>
    <property type="evidence" value="ECO:0007669"/>
    <property type="project" value="InterPro"/>
</dbReference>
<dbReference type="InterPro" id="IPR027417">
    <property type="entry name" value="P-loop_NTPase"/>
</dbReference>
<evidence type="ECO:0000256" key="2">
    <source>
        <dbReference type="ARBA" id="ARBA00022490"/>
    </source>
</evidence>
<feature type="domain" description="Tr-type G" evidence="5">
    <location>
        <begin position="1"/>
        <end position="160"/>
    </location>
</feature>
<dbReference type="InterPro" id="IPR009000">
    <property type="entry name" value="Transl_B-barrel_sf"/>
</dbReference>
<evidence type="ECO:0000256" key="4">
    <source>
        <dbReference type="ARBA" id="ARBA00023134"/>
    </source>
</evidence>
<reference evidence="6 7" key="1">
    <citation type="submission" date="2017-04" db="EMBL/GenBank/DDBJ databases">
        <authorList>
            <person name="Afonso C.L."/>
            <person name="Miller P.J."/>
            <person name="Scott M.A."/>
            <person name="Spackman E."/>
            <person name="Goraichik I."/>
            <person name="Dimitrov K.M."/>
            <person name="Suarez D.L."/>
            <person name="Swayne D.E."/>
        </authorList>
    </citation>
    <scope>NUCLEOTIDE SEQUENCE [LARGE SCALE GENOMIC DNA]</scope>
    <source>
        <strain evidence="6 7">DSM 43828</strain>
    </source>
</reference>
<protein>
    <submittedName>
        <fullName evidence="6">Selenocysteine-specific elongation factor</fullName>
    </submittedName>
</protein>
<sequence>MHVIATAGHVDHGKSTLVRMLTGMQPDRWEEERRRGLTIGLGFAWTTIGDTEFAFVDVPGHERFVGTMMAGVGPVPAVMFVVAADGGWMPQSAEHLAVLDALRVRHGILVITRADLADPEPALRQARHHIPHFPSVVVSPEHGIEELRTALARLRLPEPDTEADVRLWIDRSFTIEGAGTVVTGTLAAGTISLGDELVVGSRTVHVKGIHTLGRQAQSVSAVARIAVNLRGVERSAIRHGDALRTPDAWAETTVVDVRLTSSKLAQNLVLHIGSAAVPVHVRPLGTHAARLRLRTPLPLRIGDRVVLRDPGRHEIAAGADVLDIDPPPLTRRGEARRRGADLDSATDLTAFHLTHKGFLRPDDLRRLGLPKPDVPLTDGWYIGTDRTAAVKSEVDKWDPLNPMPLEALRQRLGLPNVALAATFARRAGFKVHEGRIVTSERLPAGIQHSVDEVVAHLRETPFRPPDADRLRELGLGPKELAAAVRTGALVKIADNVVLLPDALDQAAKTLSGTPFTPTQAKQALGSTRRVVIPLLERLDARGVTEHHPDGTRTICQPRVDWVP</sequence>
<dbReference type="NCBIfam" id="TIGR00475">
    <property type="entry name" value="selB"/>
    <property type="match status" value="1"/>
</dbReference>
<dbReference type="InterPro" id="IPR000795">
    <property type="entry name" value="T_Tr_GTP-bd_dom"/>
</dbReference>
<proteinExistence type="predicted"/>